<protein>
    <submittedName>
        <fullName evidence="2">Uncharacterized protein</fullName>
    </submittedName>
</protein>
<keyword evidence="3" id="KW-1185">Reference proteome</keyword>
<gene>
    <name evidence="2" type="ORF">CCMP2556_LOCUS49673</name>
</gene>
<accession>A0ABP0S1Q0</accession>
<name>A0ABP0S1Q0_9DINO</name>
<dbReference type="EMBL" id="CAXAMN010026850">
    <property type="protein sequence ID" value="CAK9106250.1"/>
    <property type="molecule type" value="Genomic_DNA"/>
</dbReference>
<evidence type="ECO:0000256" key="1">
    <source>
        <dbReference type="SAM" id="MobiDB-lite"/>
    </source>
</evidence>
<dbReference type="Proteomes" id="UP001642484">
    <property type="component" value="Unassembled WGS sequence"/>
</dbReference>
<reference evidence="2 3" key="1">
    <citation type="submission" date="2024-02" db="EMBL/GenBank/DDBJ databases">
        <authorList>
            <person name="Chen Y."/>
            <person name="Shah S."/>
            <person name="Dougan E. K."/>
            <person name="Thang M."/>
            <person name="Chan C."/>
        </authorList>
    </citation>
    <scope>NUCLEOTIDE SEQUENCE [LARGE SCALE GENOMIC DNA]</scope>
</reference>
<organism evidence="2 3">
    <name type="scientific">Durusdinium trenchii</name>
    <dbReference type="NCBI Taxonomy" id="1381693"/>
    <lineage>
        <taxon>Eukaryota</taxon>
        <taxon>Sar</taxon>
        <taxon>Alveolata</taxon>
        <taxon>Dinophyceae</taxon>
        <taxon>Suessiales</taxon>
        <taxon>Symbiodiniaceae</taxon>
        <taxon>Durusdinium</taxon>
    </lineage>
</organism>
<comment type="caution">
    <text evidence="2">The sequence shown here is derived from an EMBL/GenBank/DDBJ whole genome shotgun (WGS) entry which is preliminary data.</text>
</comment>
<sequence>MAARRLLEQALPGALGGEERSVPSSGQEVEVKLLPRKTPGESLENKVLLAPRSAPLERRKVEPPVSLLQRGLRDLVAQPPVPPTVRLKDRALQTRTDQLIEGETRAIRDLLTSRGALTGAARCAHSSRPARHRGAQCFGRGRGGARRGSCGLRRRGGLAKVGGAPCSLGVSQPVSEATAEYDRSQALPALPSHVLRAVDRLYQAQLQKAQGERERLERGKGAKNFTRWNKQELYLNEDSRERAKDASHRHLQRHPELWTLRSTELFEVVALQHLLEIDLEDLSLPPEERRSEDTFTGKDLAVCEQLLLDAPRELFVIDGVEFDFARECAGAHRRVGGDGLEVLKRDFGDRLVAQLRITLGGSTVKLMRAVTCALSQSGLAHLEQACAPTLQVAVSGGEQEVRFELSSHEVGGPWDLRLFLRKASFKQCIVYSPPQDEESSPKACSPSSFFLKSCRVRYSVVGEEVQVDVLSINQEHQLLNLDGSPLLKHTSTCTVLFSSPSSCRPHRVRADLTGTFHKGE</sequence>
<evidence type="ECO:0000313" key="2">
    <source>
        <dbReference type="EMBL" id="CAK9106250.1"/>
    </source>
</evidence>
<feature type="region of interest" description="Disordered" evidence="1">
    <location>
        <begin position="9"/>
        <end position="31"/>
    </location>
</feature>
<evidence type="ECO:0000313" key="3">
    <source>
        <dbReference type="Proteomes" id="UP001642484"/>
    </source>
</evidence>
<proteinExistence type="predicted"/>